<evidence type="ECO:0000256" key="1">
    <source>
        <dbReference type="SAM" id="Coils"/>
    </source>
</evidence>
<evidence type="ECO:0000313" key="3">
    <source>
        <dbReference type="EMBL" id="OIR18697.1"/>
    </source>
</evidence>
<feature type="transmembrane region" description="Helical" evidence="2">
    <location>
        <begin position="9"/>
        <end position="27"/>
    </location>
</feature>
<accession>A0A1J5TCR6</accession>
<keyword evidence="2" id="KW-0812">Transmembrane</keyword>
<protein>
    <submittedName>
        <fullName evidence="3">Uncharacterized protein</fullName>
    </submittedName>
</protein>
<keyword evidence="2" id="KW-1133">Transmembrane helix</keyword>
<sequence>MWQKIKDQAPAILITALLVIGAAYWLHRKTIKDMDQLQQEKLAVQKQEFDAQLKASAEDTRRQIEAVDKLLKDAIQRRSAEVFMSDKELAKLNTDHINQLAEAIATKIQPNMPIPKTPEEAERMQNEQVDKVSSRMAEKIAPILNEMASSQHLTQQQIQAYSQRISDQIGNVLTSEMAKNQQLNNNLLATQAVARESLALTHEVTALYLSTFKDQGLVTRLLTLPANVVRDVSKMSIISSSERKQKEKQLVDQMNAIDQRLNAIEAAQPKN</sequence>
<reference evidence="3" key="1">
    <citation type="submission" date="2016-10" db="EMBL/GenBank/DDBJ databases">
        <title>Sequence of Gallionella enrichment culture.</title>
        <authorList>
            <person name="Poehlein A."/>
            <person name="Muehling M."/>
            <person name="Daniel R."/>
        </authorList>
    </citation>
    <scope>NUCLEOTIDE SEQUENCE</scope>
</reference>
<proteinExistence type="predicted"/>
<organism evidence="3">
    <name type="scientific">mine drainage metagenome</name>
    <dbReference type="NCBI Taxonomy" id="410659"/>
    <lineage>
        <taxon>unclassified sequences</taxon>
        <taxon>metagenomes</taxon>
        <taxon>ecological metagenomes</taxon>
    </lineage>
</organism>
<keyword evidence="1" id="KW-0175">Coiled coil</keyword>
<dbReference type="EMBL" id="MLJW01000002">
    <property type="protein sequence ID" value="OIR18697.1"/>
    <property type="molecule type" value="Genomic_DNA"/>
</dbReference>
<evidence type="ECO:0000256" key="2">
    <source>
        <dbReference type="SAM" id="Phobius"/>
    </source>
</evidence>
<keyword evidence="2" id="KW-0472">Membrane</keyword>
<dbReference type="AlphaFoldDB" id="A0A1J5TCR6"/>
<feature type="coiled-coil region" evidence="1">
    <location>
        <begin position="27"/>
        <end position="77"/>
    </location>
</feature>
<comment type="caution">
    <text evidence="3">The sequence shown here is derived from an EMBL/GenBank/DDBJ whole genome shotgun (WGS) entry which is preliminary data.</text>
</comment>
<gene>
    <name evidence="3" type="ORF">GALL_10370</name>
</gene>
<name>A0A1J5TCR6_9ZZZZ</name>